<name>A0A6C8LJN6_SALET</name>
<proteinExistence type="predicted"/>
<protein>
    <submittedName>
        <fullName evidence="1">Sigma-70 family RNA polymerase sigma factor</fullName>
    </submittedName>
</protein>
<dbReference type="EMBL" id="SRDL01000076">
    <property type="protein sequence ID" value="KAA6953113.1"/>
    <property type="molecule type" value="Genomic_DNA"/>
</dbReference>
<accession>A0A6C8LJN6</accession>
<feature type="non-terminal residue" evidence="1">
    <location>
        <position position="51"/>
    </location>
</feature>
<dbReference type="Proteomes" id="UP000322844">
    <property type="component" value="Unassembled WGS sequence"/>
</dbReference>
<gene>
    <name evidence="1" type="ORF">E4977_25740</name>
</gene>
<reference evidence="1 2" key="1">
    <citation type="journal article" date="2019" name="Proc. Natl. Acad. Sci. U.S.A.">
        <title>Microbiome composition shapes rapid genomic adaptation of Drosophila melanogaster.</title>
        <authorList>
            <person name="Rudman S.M."/>
            <person name="Greenblum S."/>
            <person name="Hughes R.C."/>
            <person name="Rajpurohit S."/>
            <person name="Kiratli O."/>
            <person name="Lowder D.B."/>
            <person name="Lemmon S.G."/>
            <person name="Petrov D.A."/>
            <person name="Chaston J.M."/>
            <person name="Schmidt P."/>
        </authorList>
    </citation>
    <scope>NUCLEOTIDE SEQUENCE [LARGE SCALE GENOMIC DNA]</scope>
    <source>
        <strain evidence="1 2">ME2L-19-307</strain>
    </source>
</reference>
<sequence length="51" mass="5841">MRRLNITPAEMESVCGRMVACRAAEHLGLNINQFYYIAKKLSLKTAFVKPR</sequence>
<organism evidence="1 2">
    <name type="scientific">Salmonella enterica subsp. enterica serovar Lubbock</name>
    <dbReference type="NCBI Taxonomy" id="2077273"/>
    <lineage>
        <taxon>Bacteria</taxon>
        <taxon>Pseudomonadati</taxon>
        <taxon>Pseudomonadota</taxon>
        <taxon>Gammaproteobacteria</taxon>
        <taxon>Enterobacterales</taxon>
        <taxon>Enterobacteriaceae</taxon>
        <taxon>Salmonella</taxon>
    </lineage>
</organism>
<dbReference type="AlphaFoldDB" id="A0A6C8LJN6"/>
<evidence type="ECO:0000313" key="2">
    <source>
        <dbReference type="Proteomes" id="UP000322844"/>
    </source>
</evidence>
<evidence type="ECO:0000313" key="1">
    <source>
        <dbReference type="EMBL" id="KAA6953113.1"/>
    </source>
</evidence>
<comment type="caution">
    <text evidence="1">The sequence shown here is derived from an EMBL/GenBank/DDBJ whole genome shotgun (WGS) entry which is preliminary data.</text>
</comment>